<dbReference type="OrthoDB" id="5417386at2759"/>
<protein>
    <submittedName>
        <fullName evidence="2">Uncharacterized protein</fullName>
    </submittedName>
</protein>
<feature type="region of interest" description="Disordered" evidence="1">
    <location>
        <begin position="75"/>
        <end position="175"/>
    </location>
</feature>
<keyword evidence="3" id="KW-1185">Reference proteome</keyword>
<evidence type="ECO:0000256" key="1">
    <source>
        <dbReference type="SAM" id="MobiDB-lite"/>
    </source>
</evidence>
<organism evidence="2 3">
    <name type="scientific">Ophiocordyceps australis</name>
    <dbReference type="NCBI Taxonomy" id="1399860"/>
    <lineage>
        <taxon>Eukaryota</taxon>
        <taxon>Fungi</taxon>
        <taxon>Dikarya</taxon>
        <taxon>Ascomycota</taxon>
        <taxon>Pezizomycotina</taxon>
        <taxon>Sordariomycetes</taxon>
        <taxon>Hypocreomycetidae</taxon>
        <taxon>Hypocreales</taxon>
        <taxon>Ophiocordycipitaceae</taxon>
        <taxon>Ophiocordyceps</taxon>
    </lineage>
</organism>
<comment type="caution">
    <text evidence="2">The sequence shown here is derived from an EMBL/GenBank/DDBJ whole genome shotgun (WGS) entry which is preliminary data.</text>
</comment>
<proteinExistence type="predicted"/>
<evidence type="ECO:0000313" key="3">
    <source>
        <dbReference type="Proteomes" id="UP000224854"/>
    </source>
</evidence>
<gene>
    <name evidence="2" type="ORF">CDD82_4009</name>
</gene>
<sequence>MSGRATDATADDDAPSTTAVAATFASQVANMVQQGDRGRWSRLKGMAQRSKSTPRAVQMPDWAVCRTTIGGHGHIAISIPDEARNEQQHDPGGGEVEAEAPRPKRCDDNDDDEDDDDEDEDDDDDDNGNGNGVEEPAPGGGAGEEATGRGGDAEGQGRGGSQSRGGSQKRGRGGS</sequence>
<name>A0A2C5ZB61_9HYPO</name>
<accession>A0A2C5ZB61</accession>
<feature type="compositionally biased region" description="Gly residues" evidence="1">
    <location>
        <begin position="138"/>
        <end position="163"/>
    </location>
</feature>
<dbReference type="AlphaFoldDB" id="A0A2C5ZB61"/>
<reference evidence="2 3" key="1">
    <citation type="submission" date="2017-06" db="EMBL/GenBank/DDBJ databases">
        <title>Ant-infecting Ophiocordyceps genomes reveal a high diversity of potential behavioral manipulation genes and a possible major role for enterotoxins.</title>
        <authorList>
            <person name="De Bekker C."/>
            <person name="Evans H.C."/>
            <person name="Brachmann A."/>
            <person name="Hughes D.P."/>
        </authorList>
    </citation>
    <scope>NUCLEOTIDE SEQUENCE [LARGE SCALE GENOMIC DNA]</scope>
    <source>
        <strain evidence="2 3">1348a</strain>
    </source>
</reference>
<feature type="compositionally biased region" description="Acidic residues" evidence="1">
    <location>
        <begin position="108"/>
        <end position="127"/>
    </location>
</feature>
<dbReference type="EMBL" id="NJEU01000319">
    <property type="protein sequence ID" value="PHH76411.1"/>
    <property type="molecule type" value="Genomic_DNA"/>
</dbReference>
<evidence type="ECO:0000313" key="2">
    <source>
        <dbReference type="EMBL" id="PHH76411.1"/>
    </source>
</evidence>
<dbReference type="Proteomes" id="UP000224854">
    <property type="component" value="Unassembled WGS sequence"/>
</dbReference>